<dbReference type="InterPro" id="IPR011047">
    <property type="entry name" value="Quinoprotein_ADH-like_sf"/>
</dbReference>
<evidence type="ECO:0000256" key="3">
    <source>
        <dbReference type="ARBA" id="ARBA00023237"/>
    </source>
</evidence>
<comment type="function">
    <text evidence="4">Part of the outer membrane protein assembly complex, which is involved in assembly and insertion of beta-barrel proteins into the outer membrane.</text>
</comment>
<organism evidence="7 8">
    <name type="scientific">Mesosutterella faecium</name>
    <dbReference type="NCBI Taxonomy" id="2925194"/>
    <lineage>
        <taxon>Bacteria</taxon>
        <taxon>Pseudomonadati</taxon>
        <taxon>Pseudomonadota</taxon>
        <taxon>Betaproteobacteria</taxon>
        <taxon>Burkholderiales</taxon>
        <taxon>Sutterellaceae</taxon>
        <taxon>Mesosutterella</taxon>
    </lineage>
</organism>
<keyword evidence="3 4" id="KW-0998">Cell outer membrane</keyword>
<dbReference type="HAMAP" id="MF_00923">
    <property type="entry name" value="OM_assembly_BamB"/>
    <property type="match status" value="1"/>
</dbReference>
<name>A0ABT7IMQ7_9BURK</name>
<proteinExistence type="inferred from homology"/>
<dbReference type="EMBL" id="JAKZJU020000001">
    <property type="protein sequence ID" value="MDL2059235.1"/>
    <property type="molecule type" value="Genomic_DNA"/>
</dbReference>
<keyword evidence="1 4" id="KW-0732">Signal</keyword>
<feature type="domain" description="Pyrrolo-quinoline quinone repeat" evidence="6">
    <location>
        <begin position="78"/>
        <end position="305"/>
    </location>
</feature>
<keyword evidence="8" id="KW-1185">Reference proteome</keyword>
<comment type="similarity">
    <text evidence="4">Belongs to the BamB family.</text>
</comment>
<keyword evidence="4" id="KW-0449">Lipoprotein</keyword>
<accession>A0ABT7IMQ7</accession>
<evidence type="ECO:0000256" key="5">
    <source>
        <dbReference type="SAM" id="SignalP"/>
    </source>
</evidence>
<evidence type="ECO:0000256" key="2">
    <source>
        <dbReference type="ARBA" id="ARBA00023136"/>
    </source>
</evidence>
<dbReference type="PROSITE" id="PS51257">
    <property type="entry name" value="PROKAR_LIPOPROTEIN"/>
    <property type="match status" value="1"/>
</dbReference>
<dbReference type="InterPro" id="IPR002372">
    <property type="entry name" value="PQQ_rpt_dom"/>
</dbReference>
<comment type="caution">
    <text evidence="7">The sequence shown here is derived from an EMBL/GenBank/DDBJ whole genome shotgun (WGS) entry which is preliminary data.</text>
</comment>
<dbReference type="Gene3D" id="2.130.10.10">
    <property type="entry name" value="YVTN repeat-like/Quinoprotein amine dehydrogenase"/>
    <property type="match status" value="1"/>
</dbReference>
<dbReference type="InterPro" id="IPR018391">
    <property type="entry name" value="PQQ_b-propeller_rpt"/>
</dbReference>
<reference evidence="7" key="1">
    <citation type="submission" date="2023-03" db="EMBL/GenBank/DDBJ databases">
        <title>Mesosutterella sp. nov. isolated from porcine feces.</title>
        <authorList>
            <person name="Yu S."/>
        </authorList>
    </citation>
    <scope>NUCLEOTIDE SEQUENCE</scope>
    <source>
        <strain evidence="7">AGMB02718</strain>
    </source>
</reference>
<feature type="chain" id="PRO_5047373871" description="Outer membrane protein assembly factor BamB" evidence="5">
    <location>
        <begin position="28"/>
        <end position="378"/>
    </location>
</feature>
<dbReference type="RefSeq" id="WP_243376147.1">
    <property type="nucleotide sequence ID" value="NZ_JAKZJU020000001.1"/>
</dbReference>
<evidence type="ECO:0000256" key="1">
    <source>
        <dbReference type="ARBA" id="ARBA00022729"/>
    </source>
</evidence>
<dbReference type="SMART" id="SM00564">
    <property type="entry name" value="PQQ"/>
    <property type="match status" value="5"/>
</dbReference>
<evidence type="ECO:0000256" key="4">
    <source>
        <dbReference type="HAMAP-Rule" id="MF_00923"/>
    </source>
</evidence>
<dbReference type="NCBIfam" id="TIGR03300">
    <property type="entry name" value="assembly_YfgL"/>
    <property type="match status" value="1"/>
</dbReference>
<evidence type="ECO:0000259" key="6">
    <source>
        <dbReference type="Pfam" id="PF13360"/>
    </source>
</evidence>
<evidence type="ECO:0000313" key="8">
    <source>
        <dbReference type="Proteomes" id="UP001165481"/>
    </source>
</evidence>
<evidence type="ECO:0000313" key="7">
    <source>
        <dbReference type="EMBL" id="MDL2059235.1"/>
    </source>
</evidence>
<dbReference type="PANTHER" id="PTHR34512:SF30">
    <property type="entry name" value="OUTER MEMBRANE PROTEIN ASSEMBLY FACTOR BAMB"/>
    <property type="match status" value="1"/>
</dbReference>
<dbReference type="SUPFAM" id="SSF50998">
    <property type="entry name" value="Quinoprotein alcohol dehydrogenase-like"/>
    <property type="match status" value="1"/>
</dbReference>
<gene>
    <name evidence="4 7" type="primary">bamB</name>
    <name evidence="7" type="ORF">MUN46_004720</name>
</gene>
<dbReference type="PANTHER" id="PTHR34512">
    <property type="entry name" value="CELL SURFACE PROTEIN"/>
    <property type="match status" value="1"/>
</dbReference>
<dbReference type="InterPro" id="IPR017687">
    <property type="entry name" value="BamB"/>
</dbReference>
<comment type="subunit">
    <text evidence="4">Part of the Bam complex.</text>
</comment>
<dbReference type="InterPro" id="IPR015943">
    <property type="entry name" value="WD40/YVTN_repeat-like_dom_sf"/>
</dbReference>
<comment type="subcellular location">
    <subcellularLocation>
        <location evidence="4">Cell outer membrane</location>
        <topology evidence="4">Lipid-anchor</topology>
    </subcellularLocation>
</comment>
<feature type="signal peptide" evidence="5">
    <location>
        <begin position="1"/>
        <end position="27"/>
    </location>
</feature>
<sequence length="378" mass="39508">MNKKIASALAAALASALLLGGCSSLFRSGTPHEPADLVRLKGSAQTAAAWSVRVGKSENSFLTPAVTSNAIYAAGSDSLSRIDPSNGSLVWSARVKSEVTSGVGSDGYYAALGTADGQVVVFSAEGRELWRKTLSAEMDMPPLVGRDLVIVHTSDTRITAFRAKTGEQVWRYQGQVPILSVRAPRQMIFFADGLLVGNAGGKLIGVSMAGKPALEAAISQPSGITEVERLNDVVGAPLVTGGLLCAATYQGRLTCMSSRNGETRWSAKVDAVTGPTADSRAVYVVDSKGVIHAYSKDSGAELWKNATMTYRANSSPVPLGRYLACGDFEGYVHLLDPLTGSEQGRGRLSGAVVTNPVAVGDGAVFQTNKGEVALVRAR</sequence>
<dbReference type="Pfam" id="PF13360">
    <property type="entry name" value="PQQ_2"/>
    <property type="match status" value="1"/>
</dbReference>
<keyword evidence="4" id="KW-0564">Palmitate</keyword>
<dbReference type="Proteomes" id="UP001165481">
    <property type="component" value="Unassembled WGS sequence"/>
</dbReference>
<protein>
    <recommendedName>
        <fullName evidence="4">Outer membrane protein assembly factor BamB</fullName>
    </recommendedName>
</protein>
<keyword evidence="2 4" id="KW-0472">Membrane</keyword>